<keyword evidence="2" id="KW-1185">Reference proteome</keyword>
<accession>A0AAD4D4E0</accession>
<comment type="caution">
    <text evidence="1">The sequence shown here is derived from an EMBL/GenBank/DDBJ whole genome shotgun (WGS) entry which is preliminary data.</text>
</comment>
<dbReference type="AlphaFoldDB" id="A0AAD4D4E0"/>
<protein>
    <submittedName>
        <fullName evidence="1">Uncharacterized protein</fullName>
    </submittedName>
</protein>
<sequence>LQMLQQQLMVTSSASPSPALANTVSAPVTGVMMPVVGPLAPAGVSQSSLSAPVPTVGSEPILPPSSSATNTTVAVEVVPDDSTMSAPVADYVPAPVFASPGHASAVSSPTTSAATTLVTSAPAPTVYSDAATVAQKAALSAPVVPSRPLTVVSAESPVLSPI</sequence>
<evidence type="ECO:0000313" key="1">
    <source>
        <dbReference type="EMBL" id="KAG0265336.1"/>
    </source>
</evidence>
<name>A0AAD4D4E0_9FUNG</name>
<proteinExistence type="predicted"/>
<dbReference type="Proteomes" id="UP001194580">
    <property type="component" value="Unassembled WGS sequence"/>
</dbReference>
<organism evidence="1 2">
    <name type="scientific">Linnemannia exigua</name>
    <dbReference type="NCBI Taxonomy" id="604196"/>
    <lineage>
        <taxon>Eukaryota</taxon>
        <taxon>Fungi</taxon>
        <taxon>Fungi incertae sedis</taxon>
        <taxon>Mucoromycota</taxon>
        <taxon>Mortierellomycotina</taxon>
        <taxon>Mortierellomycetes</taxon>
        <taxon>Mortierellales</taxon>
        <taxon>Mortierellaceae</taxon>
        <taxon>Linnemannia</taxon>
    </lineage>
</organism>
<gene>
    <name evidence="1" type="ORF">BGZ95_003356</name>
</gene>
<feature type="non-terminal residue" evidence="1">
    <location>
        <position position="1"/>
    </location>
</feature>
<evidence type="ECO:0000313" key="2">
    <source>
        <dbReference type="Proteomes" id="UP001194580"/>
    </source>
</evidence>
<reference evidence="1" key="1">
    <citation type="journal article" date="2020" name="Fungal Divers.">
        <title>Resolving the Mortierellaceae phylogeny through synthesis of multi-gene phylogenetics and phylogenomics.</title>
        <authorList>
            <person name="Vandepol N."/>
            <person name="Liber J."/>
            <person name="Desiro A."/>
            <person name="Na H."/>
            <person name="Kennedy M."/>
            <person name="Barry K."/>
            <person name="Grigoriev I.V."/>
            <person name="Miller A.N."/>
            <person name="O'Donnell K."/>
            <person name="Stajich J.E."/>
            <person name="Bonito G."/>
        </authorList>
    </citation>
    <scope>NUCLEOTIDE SEQUENCE</scope>
    <source>
        <strain evidence="1">NRRL 28262</strain>
    </source>
</reference>
<dbReference type="EMBL" id="JAAAIL010001764">
    <property type="protein sequence ID" value="KAG0265336.1"/>
    <property type="molecule type" value="Genomic_DNA"/>
</dbReference>